<dbReference type="Gene3D" id="3.20.10.10">
    <property type="entry name" value="D-amino Acid Aminotransferase, subunit A, domain 2"/>
    <property type="match status" value="1"/>
</dbReference>
<evidence type="ECO:0000313" key="2">
    <source>
        <dbReference type="Proteomes" id="UP000187429"/>
    </source>
</evidence>
<comment type="caution">
    <text evidence="1">The sequence shown here is derived from an EMBL/GenBank/DDBJ whole genome shotgun (WGS) entry which is preliminary data.</text>
</comment>
<reference evidence="2" key="1">
    <citation type="submission" date="2017-01" db="EMBL/GenBank/DDBJ databases">
        <authorList>
            <person name="Wang Y."/>
            <person name="White M."/>
            <person name="Kvist S."/>
            <person name="Moncalvo J.-M."/>
        </authorList>
    </citation>
    <scope>NUCLEOTIDE SEQUENCE [LARGE SCALE GENOMIC DNA]</scope>
    <source>
        <strain evidence="2">ID-206-W2</strain>
    </source>
</reference>
<accession>A0A1R1YRU2</accession>
<dbReference type="AlphaFoldDB" id="A0A1R1YRU2"/>
<dbReference type="SUPFAM" id="SSF56752">
    <property type="entry name" value="D-aminoacid aminotransferase-like PLP-dependent enzymes"/>
    <property type="match status" value="1"/>
</dbReference>
<name>A0A1R1YRU2_9FUNG</name>
<dbReference type="EMBL" id="LSSM01000235">
    <property type="protein sequence ID" value="OMJ29614.1"/>
    <property type="molecule type" value="Genomic_DNA"/>
</dbReference>
<keyword evidence="1" id="KW-0456">Lyase</keyword>
<dbReference type="InterPro" id="IPR036038">
    <property type="entry name" value="Aminotransferase-like"/>
</dbReference>
<dbReference type="OrthoDB" id="64220at2759"/>
<proteinExistence type="predicted"/>
<evidence type="ECO:0000313" key="1">
    <source>
        <dbReference type="EMBL" id="OMJ29614.1"/>
    </source>
</evidence>
<dbReference type="GO" id="GO:0016829">
    <property type="term" value="F:lyase activity"/>
    <property type="evidence" value="ECO:0007669"/>
    <property type="project" value="UniProtKB-KW"/>
</dbReference>
<protein>
    <submittedName>
        <fullName evidence="1">Aminodeoxychorismate lyase</fullName>
    </submittedName>
</protein>
<dbReference type="Proteomes" id="UP000187429">
    <property type="component" value="Unassembled WGS sequence"/>
</dbReference>
<keyword evidence="2" id="KW-1185">Reference proteome</keyword>
<dbReference type="InterPro" id="IPR043132">
    <property type="entry name" value="BCAT-like_C"/>
</dbReference>
<sequence length="255" mass="27867">MLDAAAFFRNYWSRLEHAANTPFADVPSKASLMHKVQSHVGTVMNSVGADTQLRVRFLMDTRSAVSVTATIEPDQTADTEKSIILSSFPIDTSSPFVKYKTTHRDIYNHAKAVSVSDYEKKILLLSKQGSAQTGGTSSCEIFDVLMYNNLMEITETCIANISAIAPSSLERAHPPSGRHAPALLSNPRNGAEFGVTPSLDCGLLGGTMRAFLLRSGKLDTIDKIYVDDLLKISTADDLKLYCFNSVRGVYPVKLL</sequence>
<gene>
    <name evidence="1" type="ORF">AYI69_g872</name>
</gene>
<organism evidence="1 2">
    <name type="scientific">Smittium culicis</name>
    <dbReference type="NCBI Taxonomy" id="133412"/>
    <lineage>
        <taxon>Eukaryota</taxon>
        <taxon>Fungi</taxon>
        <taxon>Fungi incertae sedis</taxon>
        <taxon>Zoopagomycota</taxon>
        <taxon>Kickxellomycotina</taxon>
        <taxon>Harpellomycetes</taxon>
        <taxon>Harpellales</taxon>
        <taxon>Legeriomycetaceae</taxon>
        <taxon>Smittium</taxon>
    </lineage>
</organism>